<dbReference type="EMBL" id="HE804045">
    <property type="protein sequence ID" value="CCH32453.1"/>
    <property type="molecule type" value="Genomic_DNA"/>
</dbReference>
<dbReference type="KEGG" id="sesp:BN6_51870"/>
<protein>
    <submittedName>
        <fullName evidence="1">Uncharacterized protein</fullName>
    </submittedName>
</protein>
<keyword evidence="2" id="KW-1185">Reference proteome</keyword>
<dbReference type="AlphaFoldDB" id="K0K774"/>
<dbReference type="Proteomes" id="UP000006281">
    <property type="component" value="Chromosome"/>
</dbReference>
<dbReference type="HOGENOM" id="CLU_2156533_0_0_11"/>
<organism evidence="1 2">
    <name type="scientific">Saccharothrix espanaensis (strain ATCC 51144 / DSM 44229 / JCM 9112 / NBRC 15066 / NRRL 15764)</name>
    <dbReference type="NCBI Taxonomy" id="1179773"/>
    <lineage>
        <taxon>Bacteria</taxon>
        <taxon>Bacillati</taxon>
        <taxon>Actinomycetota</taxon>
        <taxon>Actinomycetes</taxon>
        <taxon>Pseudonocardiales</taxon>
        <taxon>Pseudonocardiaceae</taxon>
        <taxon>Saccharothrix</taxon>
    </lineage>
</organism>
<gene>
    <name evidence="1" type="ordered locus">BN6_51870</name>
</gene>
<reference evidence="1 2" key="1">
    <citation type="journal article" date="2012" name="BMC Genomics">
        <title>Complete genome sequence of Saccharothrix espanaensis DSM 44229T and comparison to the other completely sequenced Pseudonocardiaceae.</title>
        <authorList>
            <person name="Strobel T."/>
            <person name="Al-Dilaimi A."/>
            <person name="Blom J."/>
            <person name="Gessner A."/>
            <person name="Kalinowski J."/>
            <person name="Luzhetska M."/>
            <person name="Puhler A."/>
            <person name="Szczepanowski R."/>
            <person name="Bechthold A."/>
            <person name="Ruckert C."/>
        </authorList>
    </citation>
    <scope>NUCLEOTIDE SEQUENCE [LARGE SCALE GENOMIC DNA]</scope>
    <source>
        <strain evidence="2">ATCC 51144 / DSM 44229 / JCM 9112 / NBRC 15066 / NRRL 15764</strain>
    </source>
</reference>
<name>K0K774_SACES</name>
<evidence type="ECO:0000313" key="1">
    <source>
        <dbReference type="EMBL" id="CCH32453.1"/>
    </source>
</evidence>
<evidence type="ECO:0000313" key="2">
    <source>
        <dbReference type="Proteomes" id="UP000006281"/>
    </source>
</evidence>
<proteinExistence type="predicted"/>
<sequence>MSSSRKQFPLTGCITLIRPLRTKLFGCSAVISHDPSRPAPDWAYRHYLVEAEPEAPATCTGHSFRLAAGCGRDCSTAHGGELAPERERLPDLYRETAPWWEAPLPVSAESW</sequence>
<accession>K0K774</accession>